<dbReference type="EMBL" id="GBXM01002836">
    <property type="protein sequence ID" value="JAI05742.1"/>
    <property type="molecule type" value="Transcribed_RNA"/>
</dbReference>
<reference evidence="1" key="2">
    <citation type="journal article" date="2015" name="Fish Shellfish Immunol.">
        <title>Early steps in the European eel (Anguilla anguilla)-Vibrio vulnificus interaction in the gills: Role of the RtxA13 toxin.</title>
        <authorList>
            <person name="Callol A."/>
            <person name="Pajuelo D."/>
            <person name="Ebbesson L."/>
            <person name="Teles M."/>
            <person name="MacKenzie S."/>
            <person name="Amaro C."/>
        </authorList>
    </citation>
    <scope>NUCLEOTIDE SEQUENCE</scope>
</reference>
<organism evidence="1">
    <name type="scientific">Anguilla anguilla</name>
    <name type="common">European freshwater eel</name>
    <name type="synonym">Muraena anguilla</name>
    <dbReference type="NCBI Taxonomy" id="7936"/>
    <lineage>
        <taxon>Eukaryota</taxon>
        <taxon>Metazoa</taxon>
        <taxon>Chordata</taxon>
        <taxon>Craniata</taxon>
        <taxon>Vertebrata</taxon>
        <taxon>Euteleostomi</taxon>
        <taxon>Actinopterygii</taxon>
        <taxon>Neopterygii</taxon>
        <taxon>Teleostei</taxon>
        <taxon>Anguilliformes</taxon>
        <taxon>Anguillidae</taxon>
        <taxon>Anguilla</taxon>
    </lineage>
</organism>
<accession>A0A0E9XTM8</accession>
<sequence length="41" mass="4794">MNACFCYCSVTTTQYILKSHCLSIELVCLCYLSKNRFSCRF</sequence>
<reference evidence="1" key="1">
    <citation type="submission" date="2014-11" db="EMBL/GenBank/DDBJ databases">
        <authorList>
            <person name="Amaro Gonzalez C."/>
        </authorList>
    </citation>
    <scope>NUCLEOTIDE SEQUENCE</scope>
</reference>
<name>A0A0E9XTM8_ANGAN</name>
<proteinExistence type="predicted"/>
<protein>
    <submittedName>
        <fullName evidence="1">Uncharacterized protein</fullName>
    </submittedName>
</protein>
<evidence type="ECO:0000313" key="1">
    <source>
        <dbReference type="EMBL" id="JAI05742.1"/>
    </source>
</evidence>
<dbReference type="AlphaFoldDB" id="A0A0E9XTM8"/>